<dbReference type="AlphaFoldDB" id="A0A8X6WQ29"/>
<evidence type="ECO:0000313" key="2">
    <source>
        <dbReference type="EMBL" id="GFY38502.1"/>
    </source>
</evidence>
<proteinExistence type="predicted"/>
<evidence type="ECO:0000313" key="1">
    <source>
        <dbReference type="EMBL" id="GFS52486.1"/>
    </source>
</evidence>
<organism evidence="2 3">
    <name type="scientific">Trichonephila inaurata madagascariensis</name>
    <dbReference type="NCBI Taxonomy" id="2747483"/>
    <lineage>
        <taxon>Eukaryota</taxon>
        <taxon>Metazoa</taxon>
        <taxon>Ecdysozoa</taxon>
        <taxon>Arthropoda</taxon>
        <taxon>Chelicerata</taxon>
        <taxon>Arachnida</taxon>
        <taxon>Araneae</taxon>
        <taxon>Araneomorphae</taxon>
        <taxon>Entelegynae</taxon>
        <taxon>Araneoidea</taxon>
        <taxon>Nephilidae</taxon>
        <taxon>Trichonephila</taxon>
        <taxon>Trichonephila inaurata</taxon>
    </lineage>
</organism>
<keyword evidence="3" id="KW-1185">Reference proteome</keyword>
<gene>
    <name evidence="2" type="ORF">TNIN_121301</name>
    <name evidence="1" type="ORF">TNIN_349961</name>
</gene>
<reference evidence="2" key="1">
    <citation type="submission" date="2020-08" db="EMBL/GenBank/DDBJ databases">
        <title>Multicomponent nature underlies the extraordinary mechanical properties of spider dragline silk.</title>
        <authorList>
            <person name="Kono N."/>
            <person name="Nakamura H."/>
            <person name="Mori M."/>
            <person name="Yoshida Y."/>
            <person name="Ohtoshi R."/>
            <person name="Malay A.D."/>
            <person name="Moran D.A.P."/>
            <person name="Tomita M."/>
            <person name="Numata K."/>
            <person name="Arakawa K."/>
        </authorList>
    </citation>
    <scope>NUCLEOTIDE SEQUENCE</scope>
</reference>
<accession>A0A8X6WQ29</accession>
<name>A0A8X6WQ29_9ARAC</name>
<dbReference type="EMBL" id="BMAV01026683">
    <property type="protein sequence ID" value="GFS52486.1"/>
    <property type="molecule type" value="Genomic_DNA"/>
</dbReference>
<dbReference type="Proteomes" id="UP000886998">
    <property type="component" value="Unassembled WGS sequence"/>
</dbReference>
<protein>
    <submittedName>
        <fullName evidence="2">Uncharacterized protein</fullName>
    </submittedName>
</protein>
<evidence type="ECO:0000313" key="3">
    <source>
        <dbReference type="Proteomes" id="UP000886998"/>
    </source>
</evidence>
<dbReference type="EMBL" id="BMAV01000886">
    <property type="protein sequence ID" value="GFY38502.1"/>
    <property type="molecule type" value="Genomic_DNA"/>
</dbReference>
<comment type="caution">
    <text evidence="2">The sequence shown here is derived from an EMBL/GenBank/DDBJ whole genome shotgun (WGS) entry which is preliminary data.</text>
</comment>
<sequence>MFPLDELQYTGFLAHCNPVYSNGYLFPAEVAIFSIRERDIKQYKTFTVNLSNLTFNHSDFILNQYYSNTKTNIVLSQTTREGLKQTTICIGCITTCFKIWPCTILKGSIVYVYGSQQKDLFKIFFRFLPVVDVLESPCFKNIPELMDCKIILKGHRNFHDQKLLLACSFNKAYGYFRLCKIKISAFEDSEENSSSDSEEECNN</sequence>